<proteinExistence type="predicted"/>
<accession>A0A835LAG0</accession>
<dbReference type="InterPro" id="IPR039278">
    <property type="entry name" value="Red1"/>
</dbReference>
<dbReference type="AlphaFoldDB" id="A0A835LAG0"/>
<gene>
    <name evidence="1" type="ORF">IFM89_039657</name>
</gene>
<keyword evidence="2" id="KW-1185">Reference proteome</keyword>
<dbReference type="GO" id="GO:0005634">
    <property type="term" value="C:nucleus"/>
    <property type="evidence" value="ECO:0007669"/>
    <property type="project" value="TreeGrafter"/>
</dbReference>
<evidence type="ECO:0000313" key="1">
    <source>
        <dbReference type="EMBL" id="KAF9587140.1"/>
    </source>
</evidence>
<name>A0A835LAG0_9MAGN</name>
<organism evidence="1 2">
    <name type="scientific">Coptis chinensis</name>
    <dbReference type="NCBI Taxonomy" id="261450"/>
    <lineage>
        <taxon>Eukaryota</taxon>
        <taxon>Viridiplantae</taxon>
        <taxon>Streptophyta</taxon>
        <taxon>Embryophyta</taxon>
        <taxon>Tracheophyta</taxon>
        <taxon>Spermatophyta</taxon>
        <taxon>Magnoliopsida</taxon>
        <taxon>Ranunculales</taxon>
        <taxon>Ranunculaceae</taxon>
        <taxon>Coptidoideae</taxon>
        <taxon>Coptis</taxon>
    </lineage>
</organism>
<dbReference type="OrthoDB" id="1922977at2759"/>
<comment type="caution">
    <text evidence="1">The sequence shown here is derived from an EMBL/GenBank/DDBJ whole genome shotgun (WGS) entry which is preliminary data.</text>
</comment>
<protein>
    <submittedName>
        <fullName evidence="1">Uncharacterized protein</fullName>
    </submittedName>
</protein>
<dbReference type="Proteomes" id="UP000631114">
    <property type="component" value="Unassembled WGS sequence"/>
</dbReference>
<dbReference type="GO" id="GO:0000178">
    <property type="term" value="C:exosome (RNase complex)"/>
    <property type="evidence" value="ECO:0007669"/>
    <property type="project" value="TreeGrafter"/>
</dbReference>
<dbReference type="EMBL" id="JADFTS010000045">
    <property type="protein sequence ID" value="KAF9587140.1"/>
    <property type="molecule type" value="Genomic_DNA"/>
</dbReference>
<sequence>MLMCAPNALAAASHVTCPHTRSYLLSSTATTFFFHWSAFDLRLHRFYFPLLLLLLLSCHVMYCKAARLSHPICNITKFTHNSQYTVVSLSVIHSYQFQLDKELKSVVEWPSIQLTDSKKHRALDLMKIGVDSVTLNAGKHDMEVQFPCLSHVQCVAALEGIDCSRSFLDKYIKVYPTFLELVLTSARLHTTYFGNLNYEEALRKWPREIPGVQLHPNRYAHSSSGESGGLDFARQLILHCFESVCKGDCLQNGELDLMEDDCFYGSLESSSPKPHVCFTHFDSKDELFGFLNLSLYRLLLKDKLKTHLG</sequence>
<reference evidence="1 2" key="1">
    <citation type="submission" date="2020-10" db="EMBL/GenBank/DDBJ databases">
        <title>The Coptis chinensis genome and diversification of protoberbering-type alkaloids.</title>
        <authorList>
            <person name="Wang B."/>
            <person name="Shu S."/>
            <person name="Song C."/>
            <person name="Liu Y."/>
        </authorList>
    </citation>
    <scope>NUCLEOTIDE SEQUENCE [LARGE SCALE GENOMIC DNA]</scope>
    <source>
        <strain evidence="1">HL-2020</strain>
        <tissue evidence="1">Leaf</tissue>
    </source>
</reference>
<dbReference type="PANTHER" id="PTHR21563:SF3">
    <property type="entry name" value="ZINC FINGER C3H1 DOMAIN-CONTAINING PROTEIN"/>
    <property type="match status" value="1"/>
</dbReference>
<dbReference type="PANTHER" id="PTHR21563">
    <property type="entry name" value="ZINC FINGER C3H1 DOMAIN-CONTAINING PROTEIN"/>
    <property type="match status" value="1"/>
</dbReference>
<evidence type="ECO:0000313" key="2">
    <source>
        <dbReference type="Proteomes" id="UP000631114"/>
    </source>
</evidence>